<dbReference type="PANTHER" id="PTHR43610">
    <property type="entry name" value="BLL6696 PROTEIN"/>
    <property type="match status" value="1"/>
</dbReference>
<feature type="domain" description="N-acetyltransferase" evidence="1">
    <location>
        <begin position="29"/>
        <end position="175"/>
    </location>
</feature>
<evidence type="ECO:0000313" key="2">
    <source>
        <dbReference type="EMBL" id="MDX3705157.1"/>
    </source>
</evidence>
<dbReference type="Pfam" id="PF13302">
    <property type="entry name" value="Acetyltransf_3"/>
    <property type="match status" value="1"/>
</dbReference>
<proteinExistence type="predicted"/>
<dbReference type="Gene3D" id="3.40.630.30">
    <property type="match status" value="1"/>
</dbReference>
<dbReference type="InterPro" id="IPR016181">
    <property type="entry name" value="Acyl_CoA_acyltransferase"/>
</dbReference>
<dbReference type="EMBL" id="JARAYU010000018">
    <property type="protein sequence ID" value="MDX3705157.1"/>
    <property type="molecule type" value="Genomic_DNA"/>
</dbReference>
<dbReference type="InterPro" id="IPR000182">
    <property type="entry name" value="GNAT_dom"/>
</dbReference>
<dbReference type="RefSeq" id="WP_319063323.1">
    <property type="nucleotide sequence ID" value="NZ_JARAYT010000010.1"/>
</dbReference>
<name>A0ABU4NR55_9ACTN</name>
<dbReference type="SUPFAM" id="SSF55729">
    <property type="entry name" value="Acyl-CoA N-acyltransferases (Nat)"/>
    <property type="match status" value="1"/>
</dbReference>
<accession>A0ABU4NR55</accession>
<sequence length="203" mass="22872">MSAHMVVQPVTLSGPRVDLVPLTLIHTEDLLAAASHGEVWTYLDEPTPATRESIRALILEAIDEQTSGQRLPFAVVLRESGRAIGSMSYIDIQPRHRALELGWAWIAPQFWQTGIGREASYLLLRHAFERLDAVRVTLKTDARNIRSQKAIAGLGAVREGVFRRHRILRDGHQRDSVFYSLIREDWDSVRAGLAAQVGMDWRS</sequence>
<organism evidence="2 3">
    <name type="scientific">Streptomyces europaeiscabiei</name>
    <dbReference type="NCBI Taxonomy" id="146819"/>
    <lineage>
        <taxon>Bacteria</taxon>
        <taxon>Bacillati</taxon>
        <taxon>Actinomycetota</taxon>
        <taxon>Actinomycetes</taxon>
        <taxon>Kitasatosporales</taxon>
        <taxon>Streptomycetaceae</taxon>
        <taxon>Streptomyces</taxon>
    </lineage>
</organism>
<keyword evidence="3" id="KW-1185">Reference proteome</keyword>
<evidence type="ECO:0000313" key="3">
    <source>
        <dbReference type="Proteomes" id="UP001271274"/>
    </source>
</evidence>
<protein>
    <submittedName>
        <fullName evidence="2">GNAT family protein</fullName>
    </submittedName>
</protein>
<evidence type="ECO:0000259" key="1">
    <source>
        <dbReference type="PROSITE" id="PS51186"/>
    </source>
</evidence>
<reference evidence="2 3" key="1">
    <citation type="journal article" date="2023" name="Microb. Genom.">
        <title>Mesoterricola silvestris gen. nov., sp. nov., Mesoterricola sediminis sp. nov., Geothrix oryzae sp. nov., Geothrix edaphica sp. nov., Geothrix rubra sp. nov., and Geothrix limicola sp. nov., six novel members of Acidobacteriota isolated from soils.</title>
        <authorList>
            <person name="Weisberg A.J."/>
            <person name="Pearce E."/>
            <person name="Kramer C.G."/>
            <person name="Chang J.H."/>
            <person name="Clarke C.R."/>
        </authorList>
    </citation>
    <scope>NUCLEOTIDE SEQUENCE [LARGE SCALE GENOMIC DNA]</scope>
    <source>
        <strain evidence="2 3">ID09-01A</strain>
    </source>
</reference>
<gene>
    <name evidence="2" type="ORF">PV662_36540</name>
</gene>
<comment type="caution">
    <text evidence="2">The sequence shown here is derived from an EMBL/GenBank/DDBJ whole genome shotgun (WGS) entry which is preliminary data.</text>
</comment>
<dbReference type="CDD" id="cd04301">
    <property type="entry name" value="NAT_SF"/>
    <property type="match status" value="1"/>
</dbReference>
<dbReference type="PANTHER" id="PTHR43610:SF1">
    <property type="entry name" value="N-ACETYLTRANSFERASE DOMAIN-CONTAINING PROTEIN"/>
    <property type="match status" value="1"/>
</dbReference>
<dbReference type="PROSITE" id="PS51186">
    <property type="entry name" value="GNAT"/>
    <property type="match status" value="1"/>
</dbReference>
<dbReference type="Proteomes" id="UP001271274">
    <property type="component" value="Unassembled WGS sequence"/>
</dbReference>